<feature type="region of interest" description="Disordered" evidence="1">
    <location>
        <begin position="1"/>
        <end position="25"/>
    </location>
</feature>
<organism evidence="2 3">
    <name type="scientific">Aspergillus sclerotioniger CBS 115572</name>
    <dbReference type="NCBI Taxonomy" id="1450535"/>
    <lineage>
        <taxon>Eukaryota</taxon>
        <taxon>Fungi</taxon>
        <taxon>Dikarya</taxon>
        <taxon>Ascomycota</taxon>
        <taxon>Pezizomycotina</taxon>
        <taxon>Eurotiomycetes</taxon>
        <taxon>Eurotiomycetidae</taxon>
        <taxon>Eurotiales</taxon>
        <taxon>Aspergillaceae</taxon>
        <taxon>Aspergillus</taxon>
        <taxon>Aspergillus subgen. Circumdati</taxon>
    </lineage>
</organism>
<reference evidence="2 3" key="1">
    <citation type="submission" date="2016-12" db="EMBL/GenBank/DDBJ databases">
        <title>The genomes of Aspergillus section Nigri reveals drivers in fungal speciation.</title>
        <authorList>
            <consortium name="DOE Joint Genome Institute"/>
            <person name="Vesth T.C."/>
            <person name="Nybo J."/>
            <person name="Theobald S."/>
            <person name="Brandl J."/>
            <person name="Frisvad J.C."/>
            <person name="Nielsen K.F."/>
            <person name="Lyhne E.K."/>
            <person name="Kogle M.E."/>
            <person name="Kuo A."/>
            <person name="Riley R."/>
            <person name="Clum A."/>
            <person name="Nolan M."/>
            <person name="Lipzen A."/>
            <person name="Salamov A."/>
            <person name="Henrissat B."/>
            <person name="Wiebenga A."/>
            <person name="De Vries R.P."/>
            <person name="Grigoriev I.V."/>
            <person name="Mortensen U.H."/>
            <person name="Andersen M.R."/>
            <person name="Baker S.E."/>
        </authorList>
    </citation>
    <scope>NUCLEOTIDE SEQUENCE [LARGE SCALE GENOMIC DNA]</scope>
    <source>
        <strain evidence="2 3">CBS 115572</strain>
    </source>
</reference>
<evidence type="ECO:0000313" key="3">
    <source>
        <dbReference type="Proteomes" id="UP000246702"/>
    </source>
</evidence>
<dbReference type="GeneID" id="37118118"/>
<sequence length="293" mass="32496">MVSVSVPKRKASHDPPSPDRDAPALPTITSIHGLLRDNHRERLYVPPICWTARQPRLLGYYFARDKVLVEKGDPPSKLVVQNLRDQRPLYKNPIHAIAQLLRPGTLAAKQLDVANLLRPYSLFRLAPDSLPFYFGQRIAAPIPIDALNVCRPRGGRANKPVQNIHQKRLRSLEPRNPAEDPYIISILIALAQAQRQQTDTPKSTSRSFQVTVLATVGILADGVYVYTATTPTEFLDRLDAPSQPLSSCPVPVKYFRISLTPGRKALRKLHHLICSGTCTWCATEEPVGSGLAG</sequence>
<proteinExistence type="predicted"/>
<feature type="compositionally biased region" description="Basic and acidic residues" evidence="1">
    <location>
        <begin position="12"/>
        <end position="22"/>
    </location>
</feature>
<accession>A0A317VFM5</accession>
<dbReference type="OrthoDB" id="5343483at2759"/>
<dbReference type="EMBL" id="MSFK01000035">
    <property type="protein sequence ID" value="PWY71768.1"/>
    <property type="molecule type" value="Genomic_DNA"/>
</dbReference>
<comment type="caution">
    <text evidence="2">The sequence shown here is derived from an EMBL/GenBank/DDBJ whole genome shotgun (WGS) entry which is preliminary data.</text>
</comment>
<name>A0A317VFM5_9EURO</name>
<dbReference type="Proteomes" id="UP000246702">
    <property type="component" value="Unassembled WGS sequence"/>
</dbReference>
<keyword evidence="3" id="KW-1185">Reference proteome</keyword>
<dbReference type="RefSeq" id="XP_025463004.1">
    <property type="nucleotide sequence ID" value="XM_025615975.1"/>
</dbReference>
<gene>
    <name evidence="2" type="ORF">BO94DRAFT_589836</name>
</gene>
<dbReference type="AlphaFoldDB" id="A0A317VFM5"/>
<protein>
    <submittedName>
        <fullName evidence="2">Uncharacterized protein</fullName>
    </submittedName>
</protein>
<evidence type="ECO:0000256" key="1">
    <source>
        <dbReference type="SAM" id="MobiDB-lite"/>
    </source>
</evidence>
<evidence type="ECO:0000313" key="2">
    <source>
        <dbReference type="EMBL" id="PWY71768.1"/>
    </source>
</evidence>